<proteinExistence type="predicted"/>
<comment type="caution">
    <text evidence="2">The sequence shown here is derived from an EMBL/GenBank/DDBJ whole genome shotgun (WGS) entry which is preliminary data.</text>
</comment>
<dbReference type="EMBL" id="RHFK02000017">
    <property type="protein sequence ID" value="TWW62691.1"/>
    <property type="molecule type" value="Genomic_DNA"/>
</dbReference>
<evidence type="ECO:0000313" key="2">
    <source>
        <dbReference type="EMBL" id="TWW62691.1"/>
    </source>
</evidence>
<keyword evidence="3" id="KW-1185">Reference proteome</keyword>
<organism evidence="2 3">
    <name type="scientific">Takifugu flavidus</name>
    <name type="common">sansaifugu</name>
    <dbReference type="NCBI Taxonomy" id="433684"/>
    <lineage>
        <taxon>Eukaryota</taxon>
        <taxon>Metazoa</taxon>
        <taxon>Chordata</taxon>
        <taxon>Craniata</taxon>
        <taxon>Vertebrata</taxon>
        <taxon>Euteleostomi</taxon>
        <taxon>Actinopterygii</taxon>
        <taxon>Neopterygii</taxon>
        <taxon>Teleostei</taxon>
        <taxon>Neoteleostei</taxon>
        <taxon>Acanthomorphata</taxon>
        <taxon>Eupercaria</taxon>
        <taxon>Tetraodontiformes</taxon>
        <taxon>Tetradontoidea</taxon>
        <taxon>Tetraodontidae</taxon>
        <taxon>Takifugu</taxon>
    </lineage>
</organism>
<accession>A0A5C6N8S0</accession>
<evidence type="ECO:0000313" key="3">
    <source>
        <dbReference type="Proteomes" id="UP000324091"/>
    </source>
</evidence>
<protein>
    <submittedName>
        <fullName evidence="2">Uncharacterized protein</fullName>
    </submittedName>
</protein>
<evidence type="ECO:0000256" key="1">
    <source>
        <dbReference type="SAM" id="MobiDB-lite"/>
    </source>
</evidence>
<feature type="region of interest" description="Disordered" evidence="1">
    <location>
        <begin position="1"/>
        <end position="30"/>
    </location>
</feature>
<dbReference type="Proteomes" id="UP000324091">
    <property type="component" value="Chromosome 4"/>
</dbReference>
<feature type="compositionally biased region" description="Basic and acidic residues" evidence="1">
    <location>
        <begin position="1"/>
        <end position="18"/>
    </location>
</feature>
<name>A0A5C6N8S0_9TELE</name>
<gene>
    <name evidence="2" type="ORF">D4764_04G0013380</name>
</gene>
<feature type="region of interest" description="Disordered" evidence="1">
    <location>
        <begin position="116"/>
        <end position="135"/>
    </location>
</feature>
<reference evidence="2 3" key="1">
    <citation type="submission" date="2019-04" db="EMBL/GenBank/DDBJ databases">
        <title>Chromosome genome assembly for Takifugu flavidus.</title>
        <authorList>
            <person name="Xiao S."/>
        </authorList>
    </citation>
    <scope>NUCLEOTIDE SEQUENCE [LARGE SCALE GENOMIC DNA]</scope>
    <source>
        <strain evidence="2">HTHZ2018</strain>
        <tissue evidence="2">Muscle</tissue>
    </source>
</reference>
<sequence>MNSQSKDNKKTSRTEKGISVEPPGPGIPRVLKSLRKATTTTVLLGRLSVDFYLSRMGQETGVSSSSPFNLKLAKKQKETASSSTQQIEMAPVTAANTSTVNVVILHKDDPFSISGQDLGGFSKRSSHRVLASNGS</sequence>
<dbReference type="AlphaFoldDB" id="A0A5C6N8S0"/>